<keyword evidence="1" id="KW-0472">Membrane</keyword>
<keyword evidence="4" id="KW-1185">Reference proteome</keyword>
<evidence type="ECO:0000313" key="4">
    <source>
        <dbReference type="Proteomes" id="UP001596297"/>
    </source>
</evidence>
<dbReference type="EMBL" id="JBHSWD010000003">
    <property type="protein sequence ID" value="MFC6592942.1"/>
    <property type="molecule type" value="Genomic_DNA"/>
</dbReference>
<comment type="caution">
    <text evidence="3">The sequence shown here is derived from an EMBL/GenBank/DDBJ whole genome shotgun (WGS) entry which is preliminary data.</text>
</comment>
<feature type="transmembrane region" description="Helical" evidence="1">
    <location>
        <begin position="38"/>
        <end position="56"/>
    </location>
</feature>
<keyword evidence="1" id="KW-1133">Transmembrane helix</keyword>
<keyword evidence="1" id="KW-0812">Transmembrane</keyword>
<reference evidence="4" key="2">
    <citation type="journal article" date="2019" name="Int. J. Syst. Evol. Microbiol.">
        <title>The Global Catalogue of Microorganisms (GCM) 10K type strain sequencing project: providing services to taxonomists for standard genome sequencing and annotation.</title>
        <authorList>
            <consortium name="The Broad Institute Genomics Platform"/>
            <consortium name="The Broad Institute Genome Sequencing Center for Infectious Disease"/>
            <person name="Wu L."/>
            <person name="Ma J."/>
        </authorList>
    </citation>
    <scope>NUCLEOTIDE SEQUENCE [LARGE SCALE GENOMIC DNA]</scope>
    <source>
        <strain evidence="4">CGMCC 1.15772</strain>
    </source>
</reference>
<reference evidence="3" key="3">
    <citation type="submission" date="2024-09" db="EMBL/GenBank/DDBJ databases">
        <authorList>
            <person name="Sun Q."/>
            <person name="Mori K."/>
        </authorList>
    </citation>
    <scope>NUCLEOTIDE SEQUENCE</scope>
    <source>
        <strain evidence="3">NBRC 112440</strain>
    </source>
</reference>
<evidence type="ECO:0000313" key="3">
    <source>
        <dbReference type="EMBL" id="MFC6593071.1"/>
    </source>
</evidence>
<organism evidence="3 4">
    <name type="scientific">Deinococcus lacus</name>
    <dbReference type="NCBI Taxonomy" id="392561"/>
    <lineage>
        <taxon>Bacteria</taxon>
        <taxon>Thermotogati</taxon>
        <taxon>Deinococcota</taxon>
        <taxon>Deinococci</taxon>
        <taxon>Deinococcales</taxon>
        <taxon>Deinococcaceae</taxon>
        <taxon>Deinococcus</taxon>
    </lineage>
</organism>
<proteinExistence type="predicted"/>
<accession>A0ABW1YFF4</accession>
<evidence type="ECO:0000313" key="2">
    <source>
        <dbReference type="EMBL" id="MFC6592942.1"/>
    </source>
</evidence>
<name>A0ABW1YFF4_9DEIO</name>
<feature type="transmembrane region" description="Helical" evidence="1">
    <location>
        <begin position="76"/>
        <end position="100"/>
    </location>
</feature>
<evidence type="ECO:0000256" key="1">
    <source>
        <dbReference type="SAM" id="Phobius"/>
    </source>
</evidence>
<dbReference type="Proteomes" id="UP001596297">
    <property type="component" value="Unassembled WGS sequence"/>
</dbReference>
<dbReference type="EMBL" id="JBHSWD010000003">
    <property type="protein sequence ID" value="MFC6593071.1"/>
    <property type="molecule type" value="Genomic_DNA"/>
</dbReference>
<dbReference type="RefSeq" id="WP_380084056.1">
    <property type="nucleotide sequence ID" value="NZ_JBHSWD010000003.1"/>
</dbReference>
<feature type="transmembrane region" description="Helical" evidence="1">
    <location>
        <begin position="6"/>
        <end position="26"/>
    </location>
</feature>
<sequence>MARRVSTLMGGTLAGQLAVLAVTPLLTRLYSPEAFNDFGLYMALSGIFSVLATLRLEAAVPLAHTDTDALGLTRLALQSSAGTAVAAALFTVLALHLGWLTAAAPLGSGRGGWFIRLAYRSFSGTERPKHPA</sequence>
<gene>
    <name evidence="2" type="ORF">ACFP81_13650</name>
    <name evidence="3" type="ORF">ACFP81_14350</name>
</gene>
<protein>
    <recommendedName>
        <fullName evidence="5">Polysaccharide biosynthesis protein</fullName>
    </recommendedName>
</protein>
<evidence type="ECO:0008006" key="5">
    <source>
        <dbReference type="Google" id="ProtNLM"/>
    </source>
</evidence>
<reference evidence="3" key="1">
    <citation type="journal article" date="2014" name="Int. J. Syst. Evol. Microbiol.">
        <title>Complete genome of a new Firmicutes species belonging to the dominant human colonic microbiota ('Ruminococcus bicirculans') reveals two chromosomes and a selective capacity to utilize plant glucans.</title>
        <authorList>
            <consortium name="NISC Comparative Sequencing Program"/>
            <person name="Wegmann U."/>
            <person name="Louis P."/>
            <person name="Goesmann A."/>
            <person name="Henrissat B."/>
            <person name="Duncan S.H."/>
            <person name="Flint H.J."/>
        </authorList>
    </citation>
    <scope>NUCLEOTIDE SEQUENCE</scope>
    <source>
        <strain evidence="3">NBRC 112440</strain>
    </source>
</reference>